<dbReference type="InterPro" id="IPR032330">
    <property type="entry name" value="EF-G-binding_C"/>
</dbReference>
<evidence type="ECO:0000313" key="4">
    <source>
        <dbReference type="Proteomes" id="UP001601059"/>
    </source>
</evidence>
<keyword evidence="4" id="KW-1185">Reference proteome</keyword>
<evidence type="ECO:0000259" key="1">
    <source>
        <dbReference type="Pfam" id="PF07299"/>
    </source>
</evidence>
<dbReference type="Pfam" id="PF16571">
    <property type="entry name" value="FBP_C"/>
    <property type="match status" value="1"/>
</dbReference>
<dbReference type="CDD" id="cd16342">
    <property type="entry name" value="FusC_FusB"/>
    <property type="match status" value="1"/>
</dbReference>
<feature type="domain" description="Elongation factor G-binding protein N-terminal" evidence="1">
    <location>
        <begin position="4"/>
        <end position="86"/>
    </location>
</feature>
<dbReference type="EMBL" id="JBIACK010000002">
    <property type="protein sequence ID" value="MFE8700495.1"/>
    <property type="molecule type" value="Genomic_DNA"/>
</dbReference>
<evidence type="ECO:0000313" key="3">
    <source>
        <dbReference type="EMBL" id="MFE8700495.1"/>
    </source>
</evidence>
<dbReference type="RefSeq" id="WP_389359717.1">
    <property type="nucleotide sequence ID" value="NZ_JBIACK010000002.1"/>
</dbReference>
<reference evidence="3 4" key="1">
    <citation type="submission" date="2024-08" db="EMBL/GenBank/DDBJ databases">
        <title>Two novel Cytobacillus novel species.</title>
        <authorList>
            <person name="Liu G."/>
        </authorList>
    </citation>
    <scope>NUCLEOTIDE SEQUENCE [LARGE SCALE GENOMIC DNA]</scope>
    <source>
        <strain evidence="3 4">FJAT-54145</strain>
    </source>
</reference>
<dbReference type="InterPro" id="IPR010841">
    <property type="entry name" value="EF-G-binding_N"/>
</dbReference>
<accession>A0ABW6K8G3</accession>
<proteinExistence type="predicted"/>
<comment type="caution">
    <text evidence="3">The sequence shown here is derived from an EMBL/GenBank/DDBJ whole genome shotgun (WGS) entry which is preliminary data.</text>
</comment>
<dbReference type="InterPro" id="IPR038344">
    <property type="entry name" value="EF-G_N_sf"/>
</dbReference>
<dbReference type="Proteomes" id="UP001601059">
    <property type="component" value="Unassembled WGS sequence"/>
</dbReference>
<name>A0ABW6K8G3_9BACI</name>
<dbReference type="Pfam" id="PF07299">
    <property type="entry name" value="EF-G-binding_N"/>
    <property type="match status" value="1"/>
</dbReference>
<gene>
    <name evidence="3" type="ORF">ACFYKX_07720</name>
</gene>
<evidence type="ECO:0000259" key="2">
    <source>
        <dbReference type="Pfam" id="PF16571"/>
    </source>
</evidence>
<feature type="domain" description="Elongation factor G-binding protein C-terminal treble-clef zinc-finger" evidence="2">
    <location>
        <begin position="100"/>
        <end position="201"/>
    </location>
</feature>
<organism evidence="3 4">
    <name type="scientific">Cytobacillus spartinae</name>
    <dbReference type="NCBI Taxonomy" id="3299023"/>
    <lineage>
        <taxon>Bacteria</taxon>
        <taxon>Bacillati</taxon>
        <taxon>Bacillota</taxon>
        <taxon>Bacilli</taxon>
        <taxon>Bacillales</taxon>
        <taxon>Bacillaceae</taxon>
        <taxon>Cytobacillus</taxon>
    </lineage>
</organism>
<sequence>MEPFIRNEQYNFINAQIKNQINGHLSVNDIDVLNALKSLTKEKVLNLFSELSTEQKRLLSEIIQVKDKAGAEEYLSTIHPYVIPFKQVSEQTIKKLFPKVKKMRLPSIEELDFKALSYLGWNDKGTNRKYIIVPHENKLIGIQGKFNHSSHKGICTICNKHEEVGLFTSEKKGAVLGTFIQRGNYICEDSQTCNKNIMNLEKLNDFVLTVK</sequence>
<protein>
    <submittedName>
        <fullName evidence="3">FusB/FusC family EF-G-binding protein</fullName>
    </submittedName>
</protein>
<dbReference type="Gene3D" id="1.20.1280.250">
    <property type="match status" value="1"/>
</dbReference>